<comment type="catalytic activity">
    <reaction evidence="7">
        <text>5-phospho-alpha-D-ribose 1-diphosphate + nicotinate + ATP + H2O = nicotinate beta-D-ribonucleotide + ADP + phosphate + diphosphate</text>
        <dbReference type="Rhea" id="RHEA:36163"/>
        <dbReference type="ChEBI" id="CHEBI:15377"/>
        <dbReference type="ChEBI" id="CHEBI:30616"/>
        <dbReference type="ChEBI" id="CHEBI:32544"/>
        <dbReference type="ChEBI" id="CHEBI:33019"/>
        <dbReference type="ChEBI" id="CHEBI:43474"/>
        <dbReference type="ChEBI" id="CHEBI:57502"/>
        <dbReference type="ChEBI" id="CHEBI:58017"/>
        <dbReference type="ChEBI" id="CHEBI:456216"/>
        <dbReference type="EC" id="6.3.4.21"/>
    </reaction>
</comment>
<dbReference type="InterPro" id="IPR002638">
    <property type="entry name" value="Quinolinate_PRibosylTrfase_C"/>
</dbReference>
<reference evidence="10" key="1">
    <citation type="journal article" date="2015" name="Nature">
        <title>Complex archaea that bridge the gap between prokaryotes and eukaryotes.</title>
        <authorList>
            <person name="Spang A."/>
            <person name="Saw J.H."/>
            <person name="Jorgensen S.L."/>
            <person name="Zaremba-Niedzwiedzka K."/>
            <person name="Martijn J."/>
            <person name="Lind A.E."/>
            <person name="van Eijk R."/>
            <person name="Schleper C."/>
            <person name="Guy L."/>
            <person name="Ettema T.J."/>
        </authorList>
    </citation>
    <scope>NUCLEOTIDE SEQUENCE</scope>
</reference>
<gene>
    <name evidence="10" type="ORF">LCGC14_1996980</name>
</gene>
<comment type="pathway">
    <text evidence="1">Cofactor biosynthesis; NAD(+) biosynthesis; nicotinate D-ribonucleotide from nicotinate: step 1/1.</text>
</comment>
<keyword evidence="6" id="KW-0808">Transferase</keyword>
<dbReference type="Pfam" id="PF02749">
    <property type="entry name" value="QRPTase_N"/>
    <property type="match status" value="1"/>
</dbReference>
<dbReference type="Pfam" id="PF01729">
    <property type="entry name" value="QRPTase_C"/>
    <property type="match status" value="1"/>
</dbReference>
<evidence type="ECO:0000256" key="5">
    <source>
        <dbReference type="ARBA" id="ARBA00022642"/>
    </source>
</evidence>
<dbReference type="EMBL" id="LAZR01022630">
    <property type="protein sequence ID" value="KKL81214.1"/>
    <property type="molecule type" value="Genomic_DNA"/>
</dbReference>
<dbReference type="NCBIfam" id="NF006415">
    <property type="entry name" value="PRK08662.1"/>
    <property type="match status" value="1"/>
</dbReference>
<dbReference type="GO" id="GO:0004514">
    <property type="term" value="F:nicotinate-nucleotide diphosphorylase (carboxylating) activity"/>
    <property type="evidence" value="ECO:0007669"/>
    <property type="project" value="InterPro"/>
</dbReference>
<dbReference type="AlphaFoldDB" id="A0A0F9F453"/>
<evidence type="ECO:0000256" key="7">
    <source>
        <dbReference type="ARBA" id="ARBA00048668"/>
    </source>
</evidence>
<dbReference type="GO" id="GO:0009435">
    <property type="term" value="P:NAD+ biosynthetic process"/>
    <property type="evidence" value="ECO:0007669"/>
    <property type="project" value="UniProtKB-UniPathway"/>
</dbReference>
<dbReference type="InterPro" id="IPR013785">
    <property type="entry name" value="Aldolase_TIM"/>
</dbReference>
<comment type="caution">
    <text evidence="10">The sequence shown here is derived from an EMBL/GenBank/DDBJ whole genome shotgun (WGS) entry which is preliminary data.</text>
</comment>
<sequence>DPGVFNLPVEKIKSGFYSDKYFVRTREILLKSGLRSRVVMQVFTRKSGVLCGVDEAVAVLKLCSEDPETIKSRALYDGDRVSKGETVLTIEGDYSGFAHLETVYLGALVRGTSLATAVRETVENAAEKPVMFFAARFDHYSVQSADGYAAFIGGAAGVSTDANGFIRGIEGVGTIPHSLIAAFDGNTLAACRAFRNHIDPAVTLIALVDFDNDCIGTSLEVAQYFGKRLWGVRLDTSGDMRDVSLTAGPKDTFGVTPELVRKLRKSLDKKGFDWVKIVVSGGFNSEKIKRFTSLDVPFDAVGVGSSFYKKKIDFTADIVVVNGKPCAKAGRSLKPNPRLEEV</sequence>
<dbReference type="InterPro" id="IPR007229">
    <property type="entry name" value="Nic_PRibTrfase-Fam"/>
</dbReference>
<dbReference type="Gene3D" id="3.20.20.70">
    <property type="entry name" value="Aldolase class I"/>
    <property type="match status" value="1"/>
</dbReference>
<keyword evidence="4" id="KW-0436">Ligase</keyword>
<dbReference type="InterPro" id="IPR037128">
    <property type="entry name" value="Quinolinate_PRibosylTase_N_sf"/>
</dbReference>
<dbReference type="InterPro" id="IPR053190">
    <property type="entry name" value="NAPRTase-like"/>
</dbReference>
<protein>
    <recommendedName>
        <fullName evidence="2">nicotinate phosphoribosyltransferase</fullName>
        <ecNumber evidence="2">6.3.4.21</ecNumber>
    </recommendedName>
</protein>
<dbReference type="SUPFAM" id="SSF51690">
    <property type="entry name" value="Nicotinate/Quinolinate PRTase C-terminal domain-like"/>
    <property type="match status" value="1"/>
</dbReference>
<evidence type="ECO:0000256" key="4">
    <source>
        <dbReference type="ARBA" id="ARBA00022598"/>
    </source>
</evidence>
<evidence type="ECO:0000256" key="2">
    <source>
        <dbReference type="ARBA" id="ARBA00013236"/>
    </source>
</evidence>
<dbReference type="PANTHER" id="PTHR43202:SF1">
    <property type="entry name" value="NICOTINATE PHOSPHORIBOSYLTRANSFERASE"/>
    <property type="match status" value="1"/>
</dbReference>
<keyword evidence="5" id="KW-0662">Pyridine nucleotide biosynthesis</keyword>
<evidence type="ECO:0000259" key="8">
    <source>
        <dbReference type="Pfam" id="PF01729"/>
    </source>
</evidence>
<dbReference type="InterPro" id="IPR022412">
    <property type="entry name" value="Quinolinate_PRibosylTrfase_N"/>
</dbReference>
<dbReference type="InterPro" id="IPR036068">
    <property type="entry name" value="Nicotinate_pribotase-like_C"/>
</dbReference>
<feature type="domain" description="Quinolinate phosphoribosyl transferase C-terminal" evidence="8">
    <location>
        <begin position="115"/>
        <end position="303"/>
    </location>
</feature>
<evidence type="ECO:0000313" key="10">
    <source>
        <dbReference type="EMBL" id="KKL81214.1"/>
    </source>
</evidence>
<dbReference type="EC" id="6.3.4.21" evidence="2"/>
<evidence type="ECO:0000256" key="6">
    <source>
        <dbReference type="ARBA" id="ARBA00022679"/>
    </source>
</evidence>
<dbReference type="PANTHER" id="PTHR43202">
    <property type="entry name" value="NICOTINATE-NUCLEOTIDE PYROPHOSPHORYLASE"/>
    <property type="match status" value="1"/>
</dbReference>
<evidence type="ECO:0000259" key="9">
    <source>
        <dbReference type="Pfam" id="PF02749"/>
    </source>
</evidence>
<dbReference type="UniPathway" id="UPA00253">
    <property type="reaction ID" value="UER00457"/>
</dbReference>
<dbReference type="PIRSF" id="PIRSF000484">
    <property type="entry name" value="NAPRT"/>
    <property type="match status" value="1"/>
</dbReference>
<accession>A0A0F9F453</accession>
<evidence type="ECO:0000256" key="3">
    <source>
        <dbReference type="ARBA" id="ARBA00022553"/>
    </source>
</evidence>
<organism evidence="10">
    <name type="scientific">marine sediment metagenome</name>
    <dbReference type="NCBI Taxonomy" id="412755"/>
    <lineage>
        <taxon>unclassified sequences</taxon>
        <taxon>metagenomes</taxon>
        <taxon>ecological metagenomes</taxon>
    </lineage>
</organism>
<dbReference type="GO" id="GO:0004516">
    <property type="term" value="F:nicotinate phosphoribosyltransferase activity"/>
    <property type="evidence" value="ECO:0007669"/>
    <property type="project" value="UniProtKB-EC"/>
</dbReference>
<feature type="non-terminal residue" evidence="10">
    <location>
        <position position="1"/>
    </location>
</feature>
<proteinExistence type="predicted"/>
<keyword evidence="3" id="KW-0597">Phosphoprotein</keyword>
<dbReference type="SUPFAM" id="SSF54675">
    <property type="entry name" value="Nicotinate/Quinolinate PRTase N-terminal domain-like"/>
    <property type="match status" value="1"/>
</dbReference>
<evidence type="ECO:0000256" key="1">
    <source>
        <dbReference type="ARBA" id="ARBA00004952"/>
    </source>
</evidence>
<dbReference type="Gene3D" id="3.90.1170.20">
    <property type="entry name" value="Quinolinate phosphoribosyl transferase, N-terminal domain"/>
    <property type="match status" value="1"/>
</dbReference>
<feature type="domain" description="Quinolinate phosphoribosyl transferase N-terminal" evidence="9">
    <location>
        <begin position="19"/>
        <end position="108"/>
    </location>
</feature>
<name>A0A0F9F453_9ZZZZ</name>